<comment type="caution">
    <text evidence="1">The sequence shown here is derived from an EMBL/GenBank/DDBJ whole genome shotgun (WGS) entry which is preliminary data.</text>
</comment>
<dbReference type="Proteomes" id="UP000004703">
    <property type="component" value="Chromosome"/>
</dbReference>
<name>A0A5E8GSZ5_ROSAD</name>
<proteinExistence type="predicted"/>
<organism evidence="1 2">
    <name type="scientific">Roseibium alexandrii (strain DSM 17067 / NCIMB 14079 / DFL-11)</name>
    <name type="common">Labrenzia alexandrii</name>
    <dbReference type="NCBI Taxonomy" id="244592"/>
    <lineage>
        <taxon>Bacteria</taxon>
        <taxon>Pseudomonadati</taxon>
        <taxon>Pseudomonadota</taxon>
        <taxon>Alphaproteobacteria</taxon>
        <taxon>Hyphomicrobiales</taxon>
        <taxon>Stappiaceae</taxon>
        <taxon>Roseibium</taxon>
    </lineage>
</organism>
<reference evidence="1 2" key="2">
    <citation type="submission" date="2013-04" db="EMBL/GenBank/DDBJ databases">
        <authorList>
            <person name="Fiebig A."/>
            <person name="Pradella S."/>
            <person name="Wagner-Doebler I."/>
        </authorList>
    </citation>
    <scope>NUCLEOTIDE SEQUENCE [LARGE SCALE GENOMIC DNA]</scope>
    <source>
        <strain evidence="2">DSM 17067 / NCIMB 14079 / DFL-11</strain>
    </source>
</reference>
<dbReference type="EMBL" id="ACCU02000003">
    <property type="protein sequence ID" value="EEE42834.2"/>
    <property type="molecule type" value="Genomic_DNA"/>
</dbReference>
<accession>A0A5E8GSZ5</accession>
<dbReference type="RefSeq" id="WP_008189256.1">
    <property type="nucleotide sequence ID" value="NZ_CM011002.1"/>
</dbReference>
<evidence type="ECO:0000313" key="1">
    <source>
        <dbReference type="EMBL" id="EEE42834.2"/>
    </source>
</evidence>
<gene>
    <name evidence="1" type="ORF">SADFL11_PLAS6</name>
</gene>
<dbReference type="AlphaFoldDB" id="A0A5E8GSZ5"/>
<protein>
    <submittedName>
        <fullName evidence="1">Uncharacterized protein</fullName>
    </submittedName>
</protein>
<sequence length="194" mass="22136">MLSKLDAVNRMLDAIGESPVNSLESGLGDAENAERILDNTNMDVQQKGWYANTERGVTLSRSISGEIFLPNNTLKVDTVGIDKSRQVVKRKNRLYDLDNKTYIFNKSLSCDIVYQLAWDELTYTLQRYITAMAARTFQRVSPTSTSLDQMIREELTEAWADLLDEESETADTNILNSNPFSFYMSHRNSRMRDA</sequence>
<evidence type="ECO:0000313" key="2">
    <source>
        <dbReference type="Proteomes" id="UP000004703"/>
    </source>
</evidence>
<dbReference type="Pfam" id="PF17212">
    <property type="entry name" value="Tube"/>
    <property type="match status" value="1"/>
</dbReference>
<reference evidence="1 2" key="1">
    <citation type="submission" date="2008-01" db="EMBL/GenBank/DDBJ databases">
        <authorList>
            <person name="Wagner-Dobler I."/>
            <person name="Ferriera S."/>
            <person name="Johnson J."/>
            <person name="Kravitz S."/>
            <person name="Beeson K."/>
            <person name="Sutton G."/>
            <person name="Rogers Y.-H."/>
            <person name="Friedman R."/>
            <person name="Frazier M."/>
            <person name="Venter J.C."/>
        </authorList>
    </citation>
    <scope>NUCLEOTIDE SEQUENCE [LARGE SCALE GENOMIC DNA]</scope>
    <source>
        <strain evidence="2">DSM 17067 / NCIMB 14079 / DFL-11</strain>
    </source>
</reference>
<dbReference type="InterPro" id="IPR033767">
    <property type="entry name" value="Tail_Gp11"/>
</dbReference>